<dbReference type="GO" id="GO:0008108">
    <property type="term" value="F:UDP-glucose:hexose-1-phosphate uridylyltransferase activity"/>
    <property type="evidence" value="ECO:0007669"/>
    <property type="project" value="InterPro"/>
</dbReference>
<evidence type="ECO:0000313" key="4">
    <source>
        <dbReference type="EMBL" id="KON32650.1"/>
    </source>
</evidence>
<feature type="binding site" evidence="2">
    <location>
        <position position="123"/>
    </location>
    <ligand>
        <name>Zn(2+)</name>
        <dbReference type="ChEBI" id="CHEBI:29105"/>
    </ligand>
</feature>
<feature type="binding site" evidence="2">
    <location>
        <position position="174"/>
    </location>
    <ligand>
        <name>Zn(2+)</name>
        <dbReference type="ChEBI" id="CHEBI:29105"/>
    </ligand>
</feature>
<comment type="caution">
    <text evidence="4">The sequence shown here is derived from an EMBL/GenBank/DDBJ whole genome shotgun (WGS) entry which is preliminary data.</text>
</comment>
<dbReference type="PANTHER" id="PTHR42763:SF2">
    <property type="entry name" value="ADP-GLUCOSE PHOSPHORYLASE"/>
    <property type="match status" value="1"/>
</dbReference>
<accession>A0A0M0BWA5</accession>
<dbReference type="Gene3D" id="3.30.428.10">
    <property type="entry name" value="HIT-like"/>
    <property type="match status" value="2"/>
</dbReference>
<dbReference type="AlphaFoldDB" id="A0A0M0BWA5"/>
<feature type="domain" description="DUF4921" evidence="3">
    <location>
        <begin position="136"/>
        <end position="333"/>
    </location>
</feature>
<comment type="cofactor">
    <cofactor evidence="2">
        <name>Zn(2+)</name>
        <dbReference type="ChEBI" id="CHEBI:29105"/>
    </cofactor>
    <text evidence="2">Binds 1 zinc ion per subunit.</text>
</comment>
<keyword evidence="2" id="KW-0479">Metal-binding</keyword>
<dbReference type="SUPFAM" id="SSF54197">
    <property type="entry name" value="HIT-like"/>
    <property type="match status" value="2"/>
</dbReference>
<feature type="active site" description="Tele-UMP-histidine intermediate" evidence="1">
    <location>
        <position position="176"/>
    </location>
</feature>
<dbReference type="PIRSF" id="PIRSF000808">
    <property type="entry name" value="GalT"/>
    <property type="match status" value="1"/>
</dbReference>
<dbReference type="InterPro" id="IPR036265">
    <property type="entry name" value="HIT-like_sf"/>
</dbReference>
<evidence type="ECO:0000256" key="2">
    <source>
        <dbReference type="PIRSR" id="PIRSR000808-3"/>
    </source>
</evidence>
<dbReference type="Pfam" id="PF16268">
    <property type="entry name" value="DUF4921"/>
    <property type="match status" value="1"/>
</dbReference>
<dbReference type="InterPro" id="IPR001937">
    <property type="entry name" value="GalP_UDPtransf1"/>
</dbReference>
<proteinExistence type="predicted"/>
<dbReference type="InterPro" id="IPR032576">
    <property type="entry name" value="DUF4921"/>
</dbReference>
<evidence type="ECO:0000313" key="5">
    <source>
        <dbReference type="Proteomes" id="UP000037237"/>
    </source>
</evidence>
<reference evidence="4 5" key="1">
    <citation type="submission" date="2015-06" db="EMBL/GenBank/DDBJ databases">
        <title>New insights into the roles of widespread benthic archaea in carbon and nitrogen cycling.</title>
        <authorList>
            <person name="Lazar C.S."/>
            <person name="Baker B.J."/>
            <person name="Seitz K.W."/>
            <person name="Hyde A.S."/>
            <person name="Dick G.J."/>
            <person name="Hinrichs K.-U."/>
            <person name="Teske A.P."/>
        </authorList>
    </citation>
    <scope>NUCLEOTIDE SEQUENCE [LARGE SCALE GENOMIC DNA]</scope>
    <source>
        <strain evidence="4">SG8-32-1</strain>
    </source>
</reference>
<dbReference type="PANTHER" id="PTHR42763">
    <property type="entry name" value="ADP-GLUCOSE PHOSPHORYLASE"/>
    <property type="match status" value="1"/>
</dbReference>
<sequence>MANNEVRKDYLLNRWVVIAKDRKKRPTDFVNDQIANKNTECPLCPDNEHMTPPAVLVYLAFDETIKKERDQESLRYKDWLIRVVPNLFPAFSPILESDYSIPEDSTRLKAVGHHEVFIESPCHTEHPGAARVSQLVHLINAYLDRIKDLSQKAYVKNISIFRNHGSKAGASLSHAHTQLITTPFIPTILKEEIKSSKSFWDKNHECRLCNVLQKEKKGPRFVWENRSFMVFAPWASINPLEFWVMPKKHKSNILAISGVEIEDLAETMRVSLGGLKTILNDPPYNYGFHTALSEDVQDYYHWHLEVYPRLSIWAGFEKSTGMFINVISPEDAAIELKKAAEKEKSRVR</sequence>
<feature type="binding site" evidence="2">
    <location>
        <position position="44"/>
    </location>
    <ligand>
        <name>Zn(2+)</name>
        <dbReference type="ChEBI" id="CHEBI:29105"/>
    </ligand>
</feature>
<dbReference type="GO" id="GO:0008270">
    <property type="term" value="F:zinc ion binding"/>
    <property type="evidence" value="ECO:0007669"/>
    <property type="project" value="InterPro"/>
</dbReference>
<evidence type="ECO:0000259" key="3">
    <source>
        <dbReference type="Pfam" id="PF16268"/>
    </source>
</evidence>
<dbReference type="Proteomes" id="UP000037237">
    <property type="component" value="Unassembled WGS sequence"/>
</dbReference>
<gene>
    <name evidence="4" type="ORF">AC477_02630</name>
</gene>
<evidence type="ECO:0000256" key="1">
    <source>
        <dbReference type="PIRSR" id="PIRSR000808-1"/>
    </source>
</evidence>
<protein>
    <recommendedName>
        <fullName evidence="3">DUF4921 domain-containing protein</fullName>
    </recommendedName>
</protein>
<organism evidence="4 5">
    <name type="scientific">miscellaneous Crenarchaeota group-1 archaeon SG8-32-1</name>
    <dbReference type="NCBI Taxonomy" id="1685124"/>
    <lineage>
        <taxon>Archaea</taxon>
        <taxon>Candidatus Bathyarchaeota</taxon>
        <taxon>MCG-1</taxon>
    </lineage>
</organism>
<dbReference type="GO" id="GO:0006012">
    <property type="term" value="P:galactose metabolic process"/>
    <property type="evidence" value="ECO:0007669"/>
    <property type="project" value="InterPro"/>
</dbReference>
<name>A0A0M0BWA5_9ARCH</name>
<dbReference type="InterPro" id="IPR053177">
    <property type="entry name" value="ADP-glucose_phosphorylase"/>
</dbReference>
<keyword evidence="2" id="KW-0862">Zinc</keyword>
<dbReference type="EMBL" id="LFWU01000058">
    <property type="protein sequence ID" value="KON32650.1"/>
    <property type="molecule type" value="Genomic_DNA"/>
</dbReference>
<feature type="binding site" evidence="2">
    <location>
        <position position="41"/>
    </location>
    <ligand>
        <name>Zn(2+)</name>
        <dbReference type="ChEBI" id="CHEBI:29105"/>
    </ligand>
</feature>